<keyword evidence="2" id="KW-1185">Reference proteome</keyword>
<organism evidence="1 2">
    <name type="scientific">Flavobacterium granuli</name>
    <dbReference type="NCBI Taxonomy" id="280093"/>
    <lineage>
        <taxon>Bacteria</taxon>
        <taxon>Pseudomonadati</taxon>
        <taxon>Bacteroidota</taxon>
        <taxon>Flavobacteriia</taxon>
        <taxon>Flavobacteriales</taxon>
        <taxon>Flavobacteriaceae</taxon>
        <taxon>Flavobacterium</taxon>
    </lineage>
</organism>
<evidence type="ECO:0000313" key="1">
    <source>
        <dbReference type="EMBL" id="MDR6844512.1"/>
    </source>
</evidence>
<name>A0ABU1S0S5_9FLAO</name>
<sequence>MLINNVGLDDLKDFLETGNPDDAPEAIHAYVEMLGKIYGMTLRIDKWGSKEAVLKHLIAFEGFSRHKASQLYNETLEYFYTDKEVSKKGWRNFYANIIDQEINFSRRIKKDTADSKRIVDMCEKAANMRDVFTEEIQEIPEELLRTPFIVYTCDAEMLGMPKVDRNKLSAQIDLYPDISEKEKIQIKREAQILPIKIFPNEQEDARKS</sequence>
<comment type="caution">
    <text evidence="1">The sequence shown here is derived from an EMBL/GenBank/DDBJ whole genome shotgun (WGS) entry which is preliminary data.</text>
</comment>
<gene>
    <name evidence="1" type="ORF">J2W95_001203</name>
</gene>
<proteinExistence type="predicted"/>
<evidence type="ECO:0000313" key="2">
    <source>
        <dbReference type="Proteomes" id="UP001261871"/>
    </source>
</evidence>
<reference evidence="1 2" key="1">
    <citation type="submission" date="2023-07" db="EMBL/GenBank/DDBJ databases">
        <title>Sorghum-associated microbial communities from plants grown in Nebraska, USA.</title>
        <authorList>
            <person name="Schachtman D."/>
        </authorList>
    </citation>
    <scope>NUCLEOTIDE SEQUENCE [LARGE SCALE GENOMIC DNA]</scope>
    <source>
        <strain evidence="1 2">BE124</strain>
    </source>
</reference>
<protein>
    <submittedName>
        <fullName evidence="1">Uncharacterized protein</fullName>
    </submittedName>
</protein>
<dbReference type="RefSeq" id="WP_310004949.1">
    <property type="nucleotide sequence ID" value="NZ_JAVDTX010000002.1"/>
</dbReference>
<dbReference type="Proteomes" id="UP001261871">
    <property type="component" value="Unassembled WGS sequence"/>
</dbReference>
<dbReference type="EMBL" id="JAVDTX010000002">
    <property type="protein sequence ID" value="MDR6844512.1"/>
    <property type="molecule type" value="Genomic_DNA"/>
</dbReference>
<accession>A0ABU1S0S5</accession>